<evidence type="ECO:0000256" key="5">
    <source>
        <dbReference type="ARBA" id="ARBA00022842"/>
    </source>
</evidence>
<evidence type="ECO:0000256" key="2">
    <source>
        <dbReference type="ARBA" id="ARBA00022679"/>
    </source>
</evidence>
<sequence length="226" mass="23649">MSGARVLSAAPIGVIVAGGLSRRMRNNAEGVAPMDKTLLDLGGRSLLHHVIDRLAPQVSSLVLNTNGPAARYAAFGLPLCPDTLPDHPGPLAGVLAGMDHAAARGHTHIVTAAGDTPFLPCDLVPRLMLAAEGSTQGVALAASGLGPDAGDGTPRLHPTFALWPVHLRDDLRGALQAGHRRMMRFAEQHDAAIARFPCPAGAPDPFYNINTPEDLREAQAWLARTG</sequence>
<feature type="binding site" evidence="8">
    <location>
        <position position="64"/>
    </location>
    <ligand>
        <name>GTP</name>
        <dbReference type="ChEBI" id="CHEBI:37565"/>
    </ligand>
</feature>
<comment type="subcellular location">
    <subcellularLocation>
        <location evidence="8">Cytoplasm</location>
    </subcellularLocation>
</comment>
<evidence type="ECO:0000259" key="9">
    <source>
        <dbReference type="Pfam" id="PF12804"/>
    </source>
</evidence>
<evidence type="ECO:0000256" key="3">
    <source>
        <dbReference type="ARBA" id="ARBA00022723"/>
    </source>
</evidence>
<dbReference type="InterPro" id="IPR013482">
    <property type="entry name" value="Molybde_CF_guanTrfase"/>
</dbReference>
<keyword evidence="1 8" id="KW-0963">Cytoplasm</keyword>
<keyword evidence="7 8" id="KW-0501">Molybdenum cofactor biosynthesis</keyword>
<feature type="binding site" evidence="8">
    <location>
        <position position="115"/>
    </location>
    <ligand>
        <name>GTP</name>
        <dbReference type="ChEBI" id="CHEBI:37565"/>
    </ligand>
</feature>
<dbReference type="CDD" id="cd02503">
    <property type="entry name" value="MobA"/>
    <property type="match status" value="1"/>
</dbReference>
<name>A0A291LVU6_9RHOB</name>
<comment type="similarity">
    <text evidence="8">Belongs to the MobA family.</text>
</comment>
<keyword evidence="6 8" id="KW-0342">GTP-binding</keyword>
<dbReference type="GO" id="GO:0046872">
    <property type="term" value="F:metal ion binding"/>
    <property type="evidence" value="ECO:0007669"/>
    <property type="project" value="UniProtKB-KW"/>
</dbReference>
<evidence type="ECO:0000256" key="4">
    <source>
        <dbReference type="ARBA" id="ARBA00022741"/>
    </source>
</evidence>
<gene>
    <name evidence="8" type="primary">mobA</name>
    <name evidence="10" type="ORF">CBW24_01250</name>
</gene>
<keyword evidence="3 8" id="KW-0479">Metal-binding</keyword>
<evidence type="ECO:0000313" key="11">
    <source>
        <dbReference type="Proteomes" id="UP000219050"/>
    </source>
</evidence>
<organism evidence="10 11">
    <name type="scientific">Pacificitalea manganoxidans</name>
    <dbReference type="NCBI Taxonomy" id="1411902"/>
    <lineage>
        <taxon>Bacteria</taxon>
        <taxon>Pseudomonadati</taxon>
        <taxon>Pseudomonadota</taxon>
        <taxon>Alphaproteobacteria</taxon>
        <taxon>Rhodobacterales</taxon>
        <taxon>Paracoccaceae</taxon>
        <taxon>Pacificitalea</taxon>
    </lineage>
</organism>
<dbReference type="SUPFAM" id="SSF53448">
    <property type="entry name" value="Nucleotide-diphospho-sugar transferases"/>
    <property type="match status" value="1"/>
</dbReference>
<comment type="subunit">
    <text evidence="8">Monomer.</text>
</comment>
<dbReference type="NCBIfam" id="TIGR02665">
    <property type="entry name" value="molyb_mobA"/>
    <property type="match status" value="1"/>
</dbReference>
<keyword evidence="4 8" id="KW-0547">Nucleotide-binding</keyword>
<feature type="binding site" evidence="8">
    <location>
        <position position="115"/>
    </location>
    <ligand>
        <name>Mg(2+)</name>
        <dbReference type="ChEBI" id="CHEBI:18420"/>
    </ligand>
</feature>
<dbReference type="GO" id="GO:0061603">
    <property type="term" value="F:molybdenum cofactor guanylyltransferase activity"/>
    <property type="evidence" value="ECO:0007669"/>
    <property type="project" value="UniProtKB-EC"/>
</dbReference>
<dbReference type="EMBL" id="CP021404">
    <property type="protein sequence ID" value="ATI40767.1"/>
    <property type="molecule type" value="Genomic_DNA"/>
</dbReference>
<dbReference type="EC" id="2.7.7.77" evidence="8"/>
<proteinExistence type="inferred from homology"/>
<feature type="binding site" evidence="8">
    <location>
        <position position="82"/>
    </location>
    <ligand>
        <name>GTP</name>
        <dbReference type="ChEBI" id="CHEBI:37565"/>
    </ligand>
</feature>
<dbReference type="GO" id="GO:1902758">
    <property type="term" value="P:bis(molybdopterin guanine dinucleotide)molybdenum biosynthetic process"/>
    <property type="evidence" value="ECO:0007669"/>
    <property type="project" value="TreeGrafter"/>
</dbReference>
<dbReference type="AlphaFoldDB" id="A0A291LVU6"/>
<dbReference type="InterPro" id="IPR029044">
    <property type="entry name" value="Nucleotide-diphossugar_trans"/>
</dbReference>
<dbReference type="PANTHER" id="PTHR19136:SF81">
    <property type="entry name" value="MOLYBDENUM COFACTOR GUANYLYLTRANSFERASE"/>
    <property type="match status" value="1"/>
</dbReference>
<evidence type="ECO:0000313" key="10">
    <source>
        <dbReference type="EMBL" id="ATI40767.1"/>
    </source>
</evidence>
<comment type="catalytic activity">
    <reaction evidence="8">
        <text>Mo-molybdopterin + GTP + H(+) = Mo-molybdopterin guanine dinucleotide + diphosphate</text>
        <dbReference type="Rhea" id="RHEA:34243"/>
        <dbReference type="ChEBI" id="CHEBI:15378"/>
        <dbReference type="ChEBI" id="CHEBI:33019"/>
        <dbReference type="ChEBI" id="CHEBI:37565"/>
        <dbReference type="ChEBI" id="CHEBI:71302"/>
        <dbReference type="ChEBI" id="CHEBI:71310"/>
        <dbReference type="EC" id="2.7.7.77"/>
    </reaction>
</comment>
<dbReference type="KEGG" id="cmag:CBW24_01250"/>
<dbReference type="Proteomes" id="UP000219050">
    <property type="component" value="Chromosome"/>
</dbReference>
<dbReference type="GO" id="GO:0005737">
    <property type="term" value="C:cytoplasm"/>
    <property type="evidence" value="ECO:0007669"/>
    <property type="project" value="UniProtKB-SubCell"/>
</dbReference>
<dbReference type="Pfam" id="PF12804">
    <property type="entry name" value="NTP_transf_3"/>
    <property type="match status" value="1"/>
</dbReference>
<comment type="cofactor">
    <cofactor evidence="8">
        <name>Mg(2+)</name>
        <dbReference type="ChEBI" id="CHEBI:18420"/>
    </cofactor>
</comment>
<evidence type="ECO:0000256" key="7">
    <source>
        <dbReference type="ARBA" id="ARBA00023150"/>
    </source>
</evidence>
<keyword evidence="2 8" id="KW-0808">Transferase</keyword>
<keyword evidence="11" id="KW-1185">Reference proteome</keyword>
<reference evidence="10 11" key="1">
    <citation type="submission" date="2017-05" db="EMBL/GenBank/DDBJ databases">
        <title>Comparative genomic and metabolic analysis of manganese-oxidizing mechanisms in Celeribater manganoxidans DY25T: its adaption to the environment of polymetallic nodule.</title>
        <authorList>
            <person name="Wang X."/>
        </authorList>
    </citation>
    <scope>NUCLEOTIDE SEQUENCE [LARGE SCALE GENOMIC DNA]</scope>
    <source>
        <strain evidence="10 11">DY25</strain>
    </source>
</reference>
<evidence type="ECO:0000256" key="1">
    <source>
        <dbReference type="ARBA" id="ARBA00022490"/>
    </source>
</evidence>
<dbReference type="PANTHER" id="PTHR19136">
    <property type="entry name" value="MOLYBDENUM COFACTOR GUANYLYLTRANSFERASE"/>
    <property type="match status" value="1"/>
</dbReference>
<feature type="binding site" evidence="8">
    <location>
        <begin position="16"/>
        <end position="18"/>
    </location>
    <ligand>
        <name>GTP</name>
        <dbReference type="ChEBI" id="CHEBI:37565"/>
    </ligand>
</feature>
<feature type="domain" description="MobA-like NTP transferase" evidence="9">
    <location>
        <begin position="13"/>
        <end position="189"/>
    </location>
</feature>
<comment type="domain">
    <text evidence="8">The N-terminal domain determines nucleotide recognition and specific binding, while the C-terminal domain determines the specific binding to the target protein.</text>
</comment>
<accession>A0A291LVU6</accession>
<dbReference type="InterPro" id="IPR025877">
    <property type="entry name" value="MobA-like_NTP_Trfase"/>
</dbReference>
<protein>
    <recommendedName>
        <fullName evidence="8">Molybdenum cofactor guanylyltransferase</fullName>
        <shortName evidence="8">MoCo guanylyltransferase</shortName>
        <ecNumber evidence="8">2.7.7.77</ecNumber>
    </recommendedName>
    <alternativeName>
        <fullName evidence="8">GTP:molybdopterin guanylyltransferase</fullName>
    </alternativeName>
    <alternativeName>
        <fullName evidence="8">Mo-MPT guanylyltransferase</fullName>
    </alternativeName>
    <alternativeName>
        <fullName evidence="8">Molybdopterin guanylyltransferase</fullName>
    </alternativeName>
    <alternativeName>
        <fullName evidence="8">Molybdopterin-guanine dinucleotide synthase</fullName>
        <shortName evidence="8">MGD synthase</shortName>
    </alternativeName>
</protein>
<dbReference type="Gene3D" id="3.90.550.10">
    <property type="entry name" value="Spore Coat Polysaccharide Biosynthesis Protein SpsA, Chain A"/>
    <property type="match status" value="1"/>
</dbReference>
<dbReference type="GO" id="GO:0005525">
    <property type="term" value="F:GTP binding"/>
    <property type="evidence" value="ECO:0007669"/>
    <property type="project" value="UniProtKB-UniRule"/>
</dbReference>
<feature type="binding site" evidence="8">
    <location>
        <position position="36"/>
    </location>
    <ligand>
        <name>GTP</name>
        <dbReference type="ChEBI" id="CHEBI:37565"/>
    </ligand>
</feature>
<dbReference type="HAMAP" id="MF_00316">
    <property type="entry name" value="MobA"/>
    <property type="match status" value="1"/>
</dbReference>
<evidence type="ECO:0000256" key="6">
    <source>
        <dbReference type="ARBA" id="ARBA00023134"/>
    </source>
</evidence>
<evidence type="ECO:0000256" key="8">
    <source>
        <dbReference type="HAMAP-Rule" id="MF_00316"/>
    </source>
</evidence>
<keyword evidence="5 8" id="KW-0460">Magnesium</keyword>
<comment type="function">
    <text evidence="8">Transfers a GMP moiety from GTP to Mo-molybdopterin (Mo-MPT) cofactor (Moco or molybdenum cofactor) to form Mo-molybdopterin guanine dinucleotide (Mo-MGD) cofactor.</text>
</comment>